<reference evidence="2" key="1">
    <citation type="submission" date="2020-04" db="EMBL/GenBank/DDBJ databases">
        <authorList>
            <person name="Chiriac C."/>
            <person name="Salcher M."/>
            <person name="Ghai R."/>
            <person name="Kavagutti S V."/>
        </authorList>
    </citation>
    <scope>NUCLEOTIDE SEQUENCE</scope>
</reference>
<accession>A0A6J5P2Q5</accession>
<dbReference type="EMBL" id="LR796766">
    <property type="protein sequence ID" value="CAB4164206.1"/>
    <property type="molecule type" value="Genomic_DNA"/>
</dbReference>
<evidence type="ECO:0000256" key="1">
    <source>
        <dbReference type="SAM" id="MobiDB-lite"/>
    </source>
</evidence>
<feature type="region of interest" description="Disordered" evidence="1">
    <location>
        <begin position="1"/>
        <end position="25"/>
    </location>
</feature>
<organism evidence="2">
    <name type="scientific">uncultured Caudovirales phage</name>
    <dbReference type="NCBI Taxonomy" id="2100421"/>
    <lineage>
        <taxon>Viruses</taxon>
        <taxon>Duplodnaviria</taxon>
        <taxon>Heunggongvirae</taxon>
        <taxon>Uroviricota</taxon>
        <taxon>Caudoviricetes</taxon>
        <taxon>Peduoviridae</taxon>
        <taxon>Maltschvirus</taxon>
        <taxon>Maltschvirus maltsch</taxon>
    </lineage>
</organism>
<evidence type="ECO:0000313" key="2">
    <source>
        <dbReference type="EMBL" id="CAB4164206.1"/>
    </source>
</evidence>
<protein>
    <submittedName>
        <fullName evidence="2">Uncharacterized protein</fullName>
    </submittedName>
</protein>
<sequence length="94" mass="10404">MSEKSESKRIGAKQHKNSGRNTVKGDASWNNFVIDFKEVSKSFTLNKEVWAKAVTDAIKKNMDPAIVVVLGEGNTKVRLAIVEMDILEQLVDGV</sequence>
<gene>
    <name evidence="2" type="ORF">UFOVP828_5</name>
</gene>
<proteinExistence type="predicted"/>
<name>A0A6J5P2Q5_9CAUD</name>